<evidence type="ECO:0000313" key="3">
    <source>
        <dbReference type="Proteomes" id="UP001185028"/>
    </source>
</evidence>
<keyword evidence="2" id="KW-0378">Hydrolase</keyword>
<gene>
    <name evidence="2" type="ORF">JOC58_004687</name>
</gene>
<keyword evidence="3" id="KW-1185">Reference proteome</keyword>
<keyword evidence="2" id="KW-0540">Nuclease</keyword>
<accession>A0ABU1J728</accession>
<feature type="domain" description="Endonuclease GajA/Old nuclease/RecF-like AAA" evidence="1">
    <location>
        <begin position="56"/>
        <end position="512"/>
    </location>
</feature>
<dbReference type="Proteomes" id="UP001185028">
    <property type="component" value="Unassembled WGS sequence"/>
</dbReference>
<dbReference type="SUPFAM" id="SSF52540">
    <property type="entry name" value="P-loop containing nucleoside triphosphate hydrolases"/>
    <property type="match status" value="1"/>
</dbReference>
<dbReference type="InterPro" id="IPR027417">
    <property type="entry name" value="P-loop_NTPase"/>
</dbReference>
<dbReference type="RefSeq" id="WP_188776784.1">
    <property type="nucleotide sequence ID" value="NZ_BMMB01000007.1"/>
</dbReference>
<keyword evidence="2" id="KW-0255">Endonuclease</keyword>
<dbReference type="PANTHER" id="PTHR32182:SF23">
    <property type="entry name" value="ATP BINDING PROTEIN"/>
    <property type="match status" value="1"/>
</dbReference>
<organism evidence="2 3">
    <name type="scientific">Paenibacillus hunanensis</name>
    <dbReference type="NCBI Taxonomy" id="539262"/>
    <lineage>
        <taxon>Bacteria</taxon>
        <taxon>Bacillati</taxon>
        <taxon>Bacillota</taxon>
        <taxon>Bacilli</taxon>
        <taxon>Bacillales</taxon>
        <taxon>Paenibacillaceae</taxon>
        <taxon>Paenibacillus</taxon>
    </lineage>
</organism>
<protein>
    <submittedName>
        <fullName evidence="2">ATP-dependent endonuclease of OLD family</fullName>
    </submittedName>
</protein>
<proteinExistence type="predicted"/>
<reference evidence="2 3" key="1">
    <citation type="submission" date="2023-07" db="EMBL/GenBank/DDBJ databases">
        <title>Genomic Encyclopedia of Type Strains, Phase IV (KMG-IV): sequencing the most valuable type-strain genomes for metagenomic binning, comparative biology and taxonomic classification.</title>
        <authorList>
            <person name="Goeker M."/>
        </authorList>
    </citation>
    <scope>NUCLEOTIDE SEQUENCE [LARGE SCALE GENOMIC DNA]</scope>
    <source>
        <strain evidence="2 3">DSM 22170</strain>
    </source>
</reference>
<dbReference type="EMBL" id="JAVDQH010000039">
    <property type="protein sequence ID" value="MDR6246742.1"/>
    <property type="molecule type" value="Genomic_DNA"/>
</dbReference>
<dbReference type="InterPro" id="IPR041685">
    <property type="entry name" value="AAA_GajA/Old/RecF-like"/>
</dbReference>
<dbReference type="GO" id="GO:0004519">
    <property type="term" value="F:endonuclease activity"/>
    <property type="evidence" value="ECO:0007669"/>
    <property type="project" value="UniProtKB-KW"/>
</dbReference>
<sequence length="647" mass="77010">MNPKLIYLYIHTIGRTLDQQEFCFTNDFKIKFLKNEKKLIIEPKYNPYIGLWGDHIENINLIVGKNGTGKTTILDFLGSNRSRRNRIFDQQPIQDQKWFAVYHINDNNFVIEGYDSDLINNLRKVPHNTSYSYSVYINYDYKNQQGIYLDYTQLRNTPNSETTLEKKMVTLYFSNNRARNWYDTTIEHQTQEYGIEFTKLLLNQPQYSNIYKFVTEEYSKWQHEHPFTELNCTLTLVDPSFEDAWGKNEKLERITLELYRSKDKILTFDVENEISLPGLKKEKNTDKKWSKKQRFIISYLENIIIKTWLEFIKKEDEIKFNTEIKKIDFKVDDFNNRINYLLEIIKTIESLIKKEDDYPLVDEFLFNPSIIKDFVNLLKALKDKYFSSYHTITISLTDKFQEDIRNVLINLDVLNHKYWGFDRDIDIKFKHLSTGEIEFINGFSTLFTAIDIALNEKGIGSILILIDEPDASFHPEWSRKYIQNLVTFFENTHFDKNIKYQFIITTHSPFIVSDIPKEHITCMTIDTDSHSKRVTKKAEFGLMSNFYDILKNDFFINSPIGEYAKIIFKKLIEDINSLPLINEEKQQDEIKRIEGIIITIGEEILQKKLLQLLQNRKESLFPMNNKDKRIEELEKELAILKMERDYL</sequence>
<evidence type="ECO:0000313" key="2">
    <source>
        <dbReference type="EMBL" id="MDR6246742.1"/>
    </source>
</evidence>
<comment type="caution">
    <text evidence="2">The sequence shown here is derived from an EMBL/GenBank/DDBJ whole genome shotgun (WGS) entry which is preliminary data.</text>
</comment>
<evidence type="ECO:0000259" key="1">
    <source>
        <dbReference type="Pfam" id="PF13175"/>
    </source>
</evidence>
<dbReference type="PANTHER" id="PTHR32182">
    <property type="entry name" value="DNA REPLICATION AND REPAIR PROTEIN RECF"/>
    <property type="match status" value="1"/>
</dbReference>
<dbReference type="Pfam" id="PF13175">
    <property type="entry name" value="AAA_15"/>
    <property type="match status" value="1"/>
</dbReference>
<name>A0ABU1J728_9BACL</name>
<dbReference type="Gene3D" id="3.40.50.300">
    <property type="entry name" value="P-loop containing nucleotide triphosphate hydrolases"/>
    <property type="match status" value="1"/>
</dbReference>